<dbReference type="InterPro" id="IPR050248">
    <property type="entry name" value="Polysacc_deacetylase_ArnD"/>
</dbReference>
<name>A0A831QME3_9FLAO</name>
<dbReference type="Gene3D" id="3.20.20.370">
    <property type="entry name" value="Glycoside hydrolase/deacetylase"/>
    <property type="match status" value="1"/>
</dbReference>
<dbReference type="Proteomes" id="UP000886191">
    <property type="component" value="Unassembled WGS sequence"/>
</dbReference>
<dbReference type="CDD" id="cd10917">
    <property type="entry name" value="CE4_NodB_like_6s_7s"/>
    <property type="match status" value="1"/>
</dbReference>
<proteinExistence type="predicted"/>
<evidence type="ECO:0000256" key="1">
    <source>
        <dbReference type="ARBA" id="ARBA00022723"/>
    </source>
</evidence>
<evidence type="ECO:0000259" key="4">
    <source>
        <dbReference type="PROSITE" id="PS51677"/>
    </source>
</evidence>
<dbReference type="InterPro" id="IPR002509">
    <property type="entry name" value="NODB_dom"/>
</dbReference>
<dbReference type="InterPro" id="IPR011330">
    <property type="entry name" value="Glyco_hydro/deAcase_b/a-brl"/>
</dbReference>
<dbReference type="Pfam" id="PF01522">
    <property type="entry name" value="Polysacc_deac_1"/>
    <property type="match status" value="1"/>
</dbReference>
<dbReference type="GO" id="GO:0016810">
    <property type="term" value="F:hydrolase activity, acting on carbon-nitrogen (but not peptide) bonds"/>
    <property type="evidence" value="ECO:0007669"/>
    <property type="project" value="InterPro"/>
</dbReference>
<dbReference type="PANTHER" id="PTHR10587:SF133">
    <property type="entry name" value="CHITIN DEACETYLASE 1-RELATED"/>
    <property type="match status" value="1"/>
</dbReference>
<dbReference type="AlphaFoldDB" id="A0A831QME3"/>
<dbReference type="GO" id="GO:0005975">
    <property type="term" value="P:carbohydrate metabolic process"/>
    <property type="evidence" value="ECO:0007669"/>
    <property type="project" value="InterPro"/>
</dbReference>
<keyword evidence="3" id="KW-1133">Transmembrane helix</keyword>
<gene>
    <name evidence="5" type="ORF">ENH87_01480</name>
</gene>
<sequence>MLRRRLINPIAILFVLVLAIVAFFNPIPWWTFALLILVWFIITLCGSFFVGWNYHVISLNNNKEISNTWVSITFDDGPNSEFTPKVLELLEAYGAKATFFCIGKQVEDHPDIVLQILEEGHSIGNHTYSHSKSFGFFSSEKVIAELNSTKNIVKSLTDRQMMLYRPAFGVTNPQIEKAVKHLGLHSIGWSVRSLDTTSRSEARIFNRIATKVKKGDIILLHDTSDKTVGVLERLLVILQHKNLQSVPVEQLLEIDAYD</sequence>
<evidence type="ECO:0000256" key="3">
    <source>
        <dbReference type="SAM" id="Phobius"/>
    </source>
</evidence>
<dbReference type="GO" id="GO:0016020">
    <property type="term" value="C:membrane"/>
    <property type="evidence" value="ECO:0007669"/>
    <property type="project" value="TreeGrafter"/>
</dbReference>
<keyword evidence="2" id="KW-0378">Hydrolase</keyword>
<accession>A0A831QME3</accession>
<organism evidence="5">
    <name type="scientific">Pricia antarctica</name>
    <dbReference type="NCBI Taxonomy" id="641691"/>
    <lineage>
        <taxon>Bacteria</taxon>
        <taxon>Pseudomonadati</taxon>
        <taxon>Bacteroidota</taxon>
        <taxon>Flavobacteriia</taxon>
        <taxon>Flavobacteriales</taxon>
        <taxon>Flavobacteriaceae</taxon>
        <taxon>Pricia</taxon>
    </lineage>
</organism>
<dbReference type="PANTHER" id="PTHR10587">
    <property type="entry name" value="GLYCOSYL TRANSFERASE-RELATED"/>
    <property type="match status" value="1"/>
</dbReference>
<keyword evidence="3" id="KW-0812">Transmembrane</keyword>
<evidence type="ECO:0000256" key="2">
    <source>
        <dbReference type="ARBA" id="ARBA00022801"/>
    </source>
</evidence>
<keyword evidence="3" id="KW-0472">Membrane</keyword>
<reference evidence="5" key="1">
    <citation type="journal article" date="2020" name="mSystems">
        <title>Genome- and Community-Level Interaction Insights into Carbon Utilization and Element Cycling Functions of Hydrothermarchaeota in Hydrothermal Sediment.</title>
        <authorList>
            <person name="Zhou Z."/>
            <person name="Liu Y."/>
            <person name="Xu W."/>
            <person name="Pan J."/>
            <person name="Luo Z.H."/>
            <person name="Li M."/>
        </authorList>
    </citation>
    <scope>NUCLEOTIDE SEQUENCE [LARGE SCALE GENOMIC DNA]</scope>
    <source>
        <strain evidence="5">HyVt-345</strain>
    </source>
</reference>
<protein>
    <submittedName>
        <fullName evidence="5">Polysaccharide deacetylase family protein</fullName>
    </submittedName>
</protein>
<feature type="domain" description="NodB homology" evidence="4">
    <location>
        <begin position="68"/>
        <end position="246"/>
    </location>
</feature>
<feature type="transmembrane region" description="Helical" evidence="3">
    <location>
        <begin position="7"/>
        <end position="24"/>
    </location>
</feature>
<evidence type="ECO:0000313" key="5">
    <source>
        <dbReference type="EMBL" id="HEA19572.1"/>
    </source>
</evidence>
<dbReference type="GO" id="GO:0046872">
    <property type="term" value="F:metal ion binding"/>
    <property type="evidence" value="ECO:0007669"/>
    <property type="project" value="UniProtKB-KW"/>
</dbReference>
<dbReference type="SUPFAM" id="SSF88713">
    <property type="entry name" value="Glycoside hydrolase/deacetylase"/>
    <property type="match status" value="1"/>
</dbReference>
<dbReference type="EMBL" id="DRGL01000010">
    <property type="protein sequence ID" value="HEA19572.1"/>
    <property type="molecule type" value="Genomic_DNA"/>
</dbReference>
<dbReference type="PROSITE" id="PS51677">
    <property type="entry name" value="NODB"/>
    <property type="match status" value="1"/>
</dbReference>
<feature type="transmembrane region" description="Helical" evidence="3">
    <location>
        <begin position="30"/>
        <end position="54"/>
    </location>
</feature>
<comment type="caution">
    <text evidence="5">The sequence shown here is derived from an EMBL/GenBank/DDBJ whole genome shotgun (WGS) entry which is preliminary data.</text>
</comment>
<keyword evidence="1" id="KW-0479">Metal-binding</keyword>